<reference evidence="2 3" key="1">
    <citation type="journal article" date="2005" name="Proc. Natl. Acad. Sci. U.S.A.">
        <title>Whole genome sequence of Staphylococcus saprophyticus reveals the pathogenesis of uncomplicated urinary tract infection.</title>
        <authorList>
            <person name="Kuroda M."/>
            <person name="Yamashita A."/>
            <person name="Hirakawa H."/>
            <person name="Kumano M."/>
            <person name="Morikawa K."/>
            <person name="Higashide M."/>
            <person name="Maruyama A."/>
            <person name="Inose Y."/>
            <person name="Matoba K."/>
            <person name="Toh H."/>
            <person name="Kuhara S."/>
            <person name="Hattori M."/>
            <person name="Ohta T."/>
        </authorList>
    </citation>
    <scope>NUCLEOTIDE SEQUENCE [LARGE SCALE GENOMIC DNA]</scope>
    <source>
        <strain evidence="3">ATCC 15305 / DSM 20229 / NCIMB 8711 / NCTC 7292 / S-41</strain>
    </source>
</reference>
<evidence type="ECO:0000313" key="2">
    <source>
        <dbReference type="EMBL" id="BAE19079.1"/>
    </source>
</evidence>
<evidence type="ECO:0008006" key="4">
    <source>
        <dbReference type="Google" id="ProtNLM"/>
    </source>
</evidence>
<dbReference type="KEGG" id="ssp:SSP1934"/>
<feature type="compositionally biased region" description="Basic and acidic residues" evidence="1">
    <location>
        <begin position="62"/>
        <end position="71"/>
    </location>
</feature>
<evidence type="ECO:0000256" key="1">
    <source>
        <dbReference type="SAM" id="MobiDB-lite"/>
    </source>
</evidence>
<feature type="region of interest" description="Disordered" evidence="1">
    <location>
        <begin position="62"/>
        <end position="114"/>
    </location>
</feature>
<feature type="compositionally biased region" description="Basic and acidic residues" evidence="1">
    <location>
        <begin position="82"/>
        <end position="102"/>
    </location>
</feature>
<dbReference type="AlphaFoldDB" id="Q49VY1"/>
<dbReference type="HOGENOM" id="CLU_159371_0_0_9"/>
<keyword evidence="3" id="KW-1185">Reference proteome</keyword>
<dbReference type="PATRIC" id="fig|342451.11.peg.1929"/>
<dbReference type="EMBL" id="AP008934">
    <property type="protein sequence ID" value="BAE19079.1"/>
    <property type="molecule type" value="Genomic_DNA"/>
</dbReference>
<organism evidence="2 3">
    <name type="scientific">Staphylococcus saprophyticus subsp. saprophyticus (strain ATCC 15305 / DSM 20229 / NCIMB 8711 / NCTC 7292 / S-41)</name>
    <dbReference type="NCBI Taxonomy" id="342451"/>
    <lineage>
        <taxon>Bacteria</taxon>
        <taxon>Bacillati</taxon>
        <taxon>Bacillota</taxon>
        <taxon>Bacilli</taxon>
        <taxon>Bacillales</taxon>
        <taxon>Staphylococcaceae</taxon>
        <taxon>Staphylococcus</taxon>
    </lineage>
</organism>
<protein>
    <recommendedName>
        <fullName evidence="4">DUF3102 domain-containing protein</fullName>
    </recommendedName>
</protein>
<name>Q49VY1_STAS1</name>
<feature type="compositionally biased region" description="Polar residues" evidence="1">
    <location>
        <begin position="72"/>
        <end position="81"/>
    </location>
</feature>
<accession>Q49VY1</accession>
<feature type="compositionally biased region" description="Low complexity" evidence="1">
    <location>
        <begin position="103"/>
        <end position="114"/>
    </location>
</feature>
<proteinExistence type="predicted"/>
<dbReference type="Proteomes" id="UP000006371">
    <property type="component" value="Chromosome"/>
</dbReference>
<evidence type="ECO:0000313" key="3">
    <source>
        <dbReference type="Proteomes" id="UP000006371"/>
    </source>
</evidence>
<dbReference type="eggNOG" id="ENOG503376A">
    <property type="taxonomic scope" value="Bacteria"/>
</dbReference>
<gene>
    <name evidence="2" type="ordered locus">SSP1934</name>
</gene>
<sequence>MKHVKENDLVHGEFINWVENSLNMDRTTASKFMKISKELSNDEPVQHLGFKALYQIATIPEDKREEKHKTSSGEMKNSYEMTTKEREDFKRHQRKLELEKSQLESQLEQAQRSESIAHKQLEKYISIHNIYRR</sequence>